<dbReference type="RefSeq" id="WP_099621216.1">
    <property type="nucleotide sequence ID" value="NZ_CP024201.1"/>
</dbReference>
<dbReference type="AlphaFoldDB" id="A0A2D2AVC5"/>
<dbReference type="Pfam" id="PF10098">
    <property type="entry name" value="DUF2336"/>
    <property type="match status" value="1"/>
</dbReference>
<evidence type="ECO:0000313" key="2">
    <source>
        <dbReference type="Proteomes" id="UP000228945"/>
    </source>
</evidence>
<dbReference type="KEGG" id="cmb:CSW64_05810"/>
<evidence type="ECO:0008006" key="3">
    <source>
        <dbReference type="Google" id="ProtNLM"/>
    </source>
</evidence>
<keyword evidence="2" id="KW-1185">Reference proteome</keyword>
<protein>
    <recommendedName>
        <fullName evidence="3">DUF2336 domain-containing protein</fullName>
    </recommendedName>
</protein>
<organism evidence="1 2">
    <name type="scientific">Caulobacter mirabilis</name>
    <dbReference type="NCBI Taxonomy" id="69666"/>
    <lineage>
        <taxon>Bacteria</taxon>
        <taxon>Pseudomonadati</taxon>
        <taxon>Pseudomonadota</taxon>
        <taxon>Alphaproteobacteria</taxon>
        <taxon>Caulobacterales</taxon>
        <taxon>Caulobacteraceae</taxon>
        <taxon>Caulobacter</taxon>
    </lineage>
</organism>
<reference evidence="1 2" key="1">
    <citation type="submission" date="2017-10" db="EMBL/GenBank/DDBJ databases">
        <title>Genome sequence of Caulobacter mirabilis FWC38.</title>
        <authorList>
            <person name="Fiebig A."/>
            <person name="Crosson S."/>
        </authorList>
    </citation>
    <scope>NUCLEOTIDE SEQUENCE [LARGE SCALE GENOMIC DNA]</scope>
    <source>
        <strain evidence="1 2">FWC 38</strain>
    </source>
</reference>
<evidence type="ECO:0000313" key="1">
    <source>
        <dbReference type="EMBL" id="ATQ41960.1"/>
    </source>
</evidence>
<sequence>MSEPALRPVLDAQDLAAAQEPAAAPSRSRAALLKRLADVVCLPGSRVNAFERAMTADLLIELLREAVLDERVRIARRVAAVSEIPTSLARLLLRDDLPVARTLIENSASLSDTDLIDCARTATPEHRRLVAARRGLHEAVVDALIEPGEAAVIESVLRNDLARLSHAAVETIVATTRDNPRLIPLLLRRSELRPSHAYVMFWWSDADSRRTILQRFAVSREILQEAVSDVFGMAAEEKWQDPLTRKALQFIERRQRNRAALERSPFESLEEAIVVASESMTREVAEEIAYLSGLKPMTGAKIFTDAGGEPLAILCKATGLPRTAVRSLWRGLRRPETDASGAVAPGLERVLTLFDTIAVDRAQTVLRYWNWSLSSALTPALIKAIREGDEDAVDEFSQPQRAAMLALGSDFGRR</sequence>
<dbReference type="Proteomes" id="UP000228945">
    <property type="component" value="Chromosome"/>
</dbReference>
<accession>A0A2D2AVC5</accession>
<dbReference type="InterPro" id="IPR019285">
    <property type="entry name" value="DUF2336"/>
</dbReference>
<gene>
    <name evidence="1" type="ORF">CSW64_05810</name>
</gene>
<name>A0A2D2AVC5_9CAUL</name>
<dbReference type="EMBL" id="CP024201">
    <property type="protein sequence ID" value="ATQ41960.1"/>
    <property type="molecule type" value="Genomic_DNA"/>
</dbReference>
<dbReference type="OrthoDB" id="7179503at2"/>
<proteinExistence type="predicted"/>